<dbReference type="InterPro" id="IPR050114">
    <property type="entry name" value="UPF0173_UPF0282_UlaG_hydrolase"/>
</dbReference>
<proteinExistence type="predicted"/>
<dbReference type="PANTHER" id="PTHR43546">
    <property type="entry name" value="UPF0173 METAL-DEPENDENT HYDROLASE MJ1163-RELATED"/>
    <property type="match status" value="1"/>
</dbReference>
<dbReference type="AlphaFoldDB" id="A0A0F9MSY4"/>
<dbReference type="EMBL" id="LAZR01004408">
    <property type="protein sequence ID" value="KKN08874.1"/>
    <property type="molecule type" value="Genomic_DNA"/>
</dbReference>
<feature type="non-terminal residue" evidence="2">
    <location>
        <position position="1"/>
    </location>
</feature>
<dbReference type="InterPro" id="IPR001279">
    <property type="entry name" value="Metallo-B-lactamas"/>
</dbReference>
<dbReference type="Gene3D" id="3.60.15.10">
    <property type="entry name" value="Ribonuclease Z/Hydroxyacylglutathione hydrolase-like"/>
    <property type="match status" value="1"/>
</dbReference>
<dbReference type="PANTHER" id="PTHR43546:SF4">
    <property type="entry name" value="UPF0282 PROTEIN MJ1629"/>
    <property type="match status" value="1"/>
</dbReference>
<accession>A0A0F9MSY4</accession>
<dbReference type="CDD" id="cd06262">
    <property type="entry name" value="metallo-hydrolase-like_MBL-fold"/>
    <property type="match status" value="1"/>
</dbReference>
<dbReference type="InterPro" id="IPR036866">
    <property type="entry name" value="RibonucZ/Hydroxyglut_hydro"/>
</dbReference>
<comment type="caution">
    <text evidence="2">The sequence shown here is derived from an EMBL/GenBank/DDBJ whole genome shotgun (WGS) entry which is preliminary data.</text>
</comment>
<gene>
    <name evidence="2" type="ORF">LCGC14_1052230</name>
</gene>
<name>A0A0F9MSY4_9ZZZZ</name>
<feature type="domain" description="Metallo-beta-lactamase" evidence="1">
    <location>
        <begin position="12"/>
        <end position="193"/>
    </location>
</feature>
<sequence>AAFEILTDNFKILFDPWISRPPKAIPQLKTQISDLRDANAIFLSHGHFDHSADIPEIVKNTDTKVYCSKQIKDVFLKELKVDEKNLVEIQPSQIIESQPDLKITVIKSQHIQFDEFVVKKFELLRTEKLSDAMKNISERSSKYVMGDVFGFLMEFSNDKKVVHFGSGGYFEEELKKLPNDIDIFLAPVAGRGDVDKVIAKMANIFKPKMIIPHHYDDFIPPVTTGGSYFNFDEEVRKVNPNIAVNKLEHETYYEF</sequence>
<reference evidence="2" key="1">
    <citation type="journal article" date="2015" name="Nature">
        <title>Complex archaea that bridge the gap between prokaryotes and eukaryotes.</title>
        <authorList>
            <person name="Spang A."/>
            <person name="Saw J.H."/>
            <person name="Jorgensen S.L."/>
            <person name="Zaremba-Niedzwiedzka K."/>
            <person name="Martijn J."/>
            <person name="Lind A.E."/>
            <person name="van Eijk R."/>
            <person name="Schleper C."/>
            <person name="Guy L."/>
            <person name="Ettema T.J."/>
        </authorList>
    </citation>
    <scope>NUCLEOTIDE SEQUENCE</scope>
</reference>
<protein>
    <recommendedName>
        <fullName evidence="1">Metallo-beta-lactamase domain-containing protein</fullName>
    </recommendedName>
</protein>
<dbReference type="Pfam" id="PF12706">
    <property type="entry name" value="Lactamase_B_2"/>
    <property type="match status" value="1"/>
</dbReference>
<dbReference type="SUPFAM" id="SSF56281">
    <property type="entry name" value="Metallo-hydrolase/oxidoreductase"/>
    <property type="match status" value="1"/>
</dbReference>
<evidence type="ECO:0000259" key="1">
    <source>
        <dbReference type="Pfam" id="PF12706"/>
    </source>
</evidence>
<organism evidence="2">
    <name type="scientific">marine sediment metagenome</name>
    <dbReference type="NCBI Taxonomy" id="412755"/>
    <lineage>
        <taxon>unclassified sequences</taxon>
        <taxon>metagenomes</taxon>
        <taxon>ecological metagenomes</taxon>
    </lineage>
</organism>
<evidence type="ECO:0000313" key="2">
    <source>
        <dbReference type="EMBL" id="KKN08874.1"/>
    </source>
</evidence>